<dbReference type="GO" id="GO:0016887">
    <property type="term" value="F:ATP hydrolysis activity"/>
    <property type="evidence" value="ECO:0007669"/>
    <property type="project" value="InterPro"/>
</dbReference>
<dbReference type="GO" id="GO:0000731">
    <property type="term" value="P:DNA synthesis involved in DNA repair"/>
    <property type="evidence" value="ECO:0007669"/>
    <property type="project" value="TreeGrafter"/>
</dbReference>
<dbReference type="PANTHER" id="PTHR32182">
    <property type="entry name" value="DNA REPLICATION AND REPAIR PROTEIN RECF"/>
    <property type="match status" value="1"/>
</dbReference>
<dbReference type="RefSeq" id="WP_117988883.1">
    <property type="nucleotide sequence ID" value="NZ_CABMFG010000101.1"/>
</dbReference>
<dbReference type="InterPro" id="IPR014555">
    <property type="entry name" value="RecF-like"/>
</dbReference>
<gene>
    <name evidence="2" type="ORF">DXA68_24205</name>
</gene>
<dbReference type="EMBL" id="QSCF01000101">
    <property type="protein sequence ID" value="RGX70683.1"/>
    <property type="molecule type" value="Genomic_DNA"/>
</dbReference>
<accession>A0A413GHR5</accession>
<dbReference type="Proteomes" id="UP000286075">
    <property type="component" value="Unassembled WGS sequence"/>
</dbReference>
<protein>
    <submittedName>
        <fullName evidence="2">Recombinase RecF</fullName>
    </submittedName>
</protein>
<organism evidence="2 3">
    <name type="scientific">Bacteroides stercorirosoris</name>
    <dbReference type="NCBI Taxonomy" id="871324"/>
    <lineage>
        <taxon>Bacteria</taxon>
        <taxon>Pseudomonadati</taxon>
        <taxon>Bacteroidota</taxon>
        <taxon>Bacteroidia</taxon>
        <taxon>Bacteroidales</taxon>
        <taxon>Bacteroidaceae</taxon>
        <taxon>Bacteroides</taxon>
    </lineage>
</organism>
<dbReference type="OrthoDB" id="9805802at2"/>
<dbReference type="GO" id="GO:0005524">
    <property type="term" value="F:ATP binding"/>
    <property type="evidence" value="ECO:0007669"/>
    <property type="project" value="InterPro"/>
</dbReference>
<sequence length="363" mass="41740">MIEQIFIENYKSIRNAKIKLNNLNVLIGSNGVGKSNFISFFELVQAMLNQRLGSYILSRGGIERMLYQGRKQSGFIRSLIDFKNTNAFFFELKPTVGEKAFIEYSGDYFNTKGEKTKDYEGQWNKTWWDKSVEESEILHSPKWRGGYLRAFLKSFTVYHFHDTSINSPMRQACKIGDNERLRHDASNLAAYLYRLQENEPQTFRLIEGVIRSIAPYFKGFKLRPNPLSPDTITLEWEEVESDMYLDANSFSDGTLRFIALATLLLQPELPETVIIDEPELGLHPTAINKLAALVRKASLKKQIILATQSVNFVNCFEPQDIIVVDRDNKQTVFHRLNAEDLAAWIDEYSIGDIWEKNVIGGQP</sequence>
<evidence type="ECO:0000259" key="1">
    <source>
        <dbReference type="Pfam" id="PF13304"/>
    </source>
</evidence>
<dbReference type="InterPro" id="IPR027417">
    <property type="entry name" value="P-loop_NTPase"/>
</dbReference>
<evidence type="ECO:0000313" key="2">
    <source>
        <dbReference type="EMBL" id="RGX70683.1"/>
    </source>
</evidence>
<dbReference type="PIRSF" id="PIRSF029347">
    <property type="entry name" value="RecF"/>
    <property type="match status" value="1"/>
</dbReference>
<reference evidence="2 3" key="1">
    <citation type="submission" date="2018-08" db="EMBL/GenBank/DDBJ databases">
        <title>A genome reference for cultivated species of the human gut microbiota.</title>
        <authorList>
            <person name="Zou Y."/>
            <person name="Xue W."/>
            <person name="Luo G."/>
        </authorList>
    </citation>
    <scope>NUCLEOTIDE SEQUENCE [LARGE SCALE GENOMIC DNA]</scope>
    <source>
        <strain evidence="2 3">OF03-9BH</strain>
    </source>
</reference>
<dbReference type="Gene3D" id="3.40.50.300">
    <property type="entry name" value="P-loop containing nucleotide triphosphate hydrolases"/>
    <property type="match status" value="1"/>
</dbReference>
<proteinExistence type="predicted"/>
<dbReference type="InterPro" id="IPR003959">
    <property type="entry name" value="ATPase_AAA_core"/>
</dbReference>
<evidence type="ECO:0000313" key="3">
    <source>
        <dbReference type="Proteomes" id="UP000286075"/>
    </source>
</evidence>
<dbReference type="GO" id="GO:0006302">
    <property type="term" value="P:double-strand break repair"/>
    <property type="evidence" value="ECO:0007669"/>
    <property type="project" value="TreeGrafter"/>
</dbReference>
<feature type="domain" description="ATPase AAA-type core" evidence="1">
    <location>
        <begin position="23"/>
        <end position="313"/>
    </location>
</feature>
<dbReference type="SUPFAM" id="SSF52540">
    <property type="entry name" value="P-loop containing nucleoside triphosphate hydrolases"/>
    <property type="match status" value="1"/>
</dbReference>
<name>A0A413GHR5_9BACE</name>
<dbReference type="AlphaFoldDB" id="A0A413GHR5"/>
<comment type="caution">
    <text evidence="2">The sequence shown here is derived from an EMBL/GenBank/DDBJ whole genome shotgun (WGS) entry which is preliminary data.</text>
</comment>
<dbReference type="PANTHER" id="PTHR32182:SF22">
    <property type="entry name" value="ATP-DEPENDENT ENDONUCLEASE, OLD FAMILY-RELATED"/>
    <property type="match status" value="1"/>
</dbReference>
<dbReference type="Pfam" id="PF13304">
    <property type="entry name" value="AAA_21"/>
    <property type="match status" value="1"/>
</dbReference>